<comment type="caution">
    <text evidence="4">The sequence shown here is derived from an EMBL/GenBank/DDBJ whole genome shotgun (WGS) entry which is preliminary data.</text>
</comment>
<dbReference type="PROSITE" id="PS51257">
    <property type="entry name" value="PROKAR_LIPOPROTEIN"/>
    <property type="match status" value="1"/>
</dbReference>
<dbReference type="RefSeq" id="WP_203715936.1">
    <property type="nucleotide sequence ID" value="NZ_BONE01000038.1"/>
</dbReference>
<accession>A0ABQ4CVK6</accession>
<evidence type="ECO:0000313" key="4">
    <source>
        <dbReference type="EMBL" id="GIF75053.1"/>
    </source>
</evidence>
<proteinExistence type="inferred from homology"/>
<dbReference type="PANTHER" id="PTHR30483">
    <property type="entry name" value="LEUCINE-SPECIFIC-BINDING PROTEIN"/>
    <property type="match status" value="1"/>
</dbReference>
<protein>
    <submittedName>
        <fullName evidence="4">ABC transporter permease</fullName>
    </submittedName>
</protein>
<evidence type="ECO:0000256" key="2">
    <source>
        <dbReference type="ARBA" id="ARBA00022729"/>
    </source>
</evidence>
<evidence type="ECO:0000256" key="1">
    <source>
        <dbReference type="ARBA" id="ARBA00010062"/>
    </source>
</evidence>
<evidence type="ECO:0000259" key="3">
    <source>
        <dbReference type="Pfam" id="PF13458"/>
    </source>
</evidence>
<dbReference type="Gene3D" id="3.40.50.2300">
    <property type="match status" value="2"/>
</dbReference>
<comment type="similarity">
    <text evidence="1">Belongs to the leucine-binding protein family.</text>
</comment>
<dbReference type="InterPro" id="IPR028082">
    <property type="entry name" value="Peripla_BP_I"/>
</dbReference>
<dbReference type="InterPro" id="IPR051010">
    <property type="entry name" value="BCAA_transport"/>
</dbReference>
<evidence type="ECO:0000313" key="5">
    <source>
        <dbReference type="Proteomes" id="UP000604117"/>
    </source>
</evidence>
<dbReference type="PANTHER" id="PTHR30483:SF6">
    <property type="entry name" value="PERIPLASMIC BINDING PROTEIN OF ABC TRANSPORTER FOR NATURAL AMINO ACIDS"/>
    <property type="match status" value="1"/>
</dbReference>
<dbReference type="Pfam" id="PF13458">
    <property type="entry name" value="Peripla_BP_6"/>
    <property type="match status" value="1"/>
</dbReference>
<dbReference type="CDD" id="cd06327">
    <property type="entry name" value="PBP1_SBP-like"/>
    <property type="match status" value="1"/>
</dbReference>
<keyword evidence="2" id="KW-0732">Signal</keyword>
<dbReference type="Proteomes" id="UP000604117">
    <property type="component" value="Unassembled WGS sequence"/>
</dbReference>
<reference evidence="4 5" key="1">
    <citation type="submission" date="2021-01" db="EMBL/GenBank/DDBJ databases">
        <title>Whole genome shotgun sequence of Asanoa siamensis NBRC 107932.</title>
        <authorList>
            <person name="Komaki H."/>
            <person name="Tamura T."/>
        </authorList>
    </citation>
    <scope>NUCLEOTIDE SEQUENCE [LARGE SCALE GENOMIC DNA]</scope>
    <source>
        <strain evidence="4 5">NBRC 107932</strain>
    </source>
</reference>
<dbReference type="EMBL" id="BONE01000038">
    <property type="protein sequence ID" value="GIF75053.1"/>
    <property type="molecule type" value="Genomic_DNA"/>
</dbReference>
<sequence>MRKRAIAVGAVALLLAGCGGGGPQGSSDSKLSGDRIVLGVLNDQSGVYLALSGTNSVKAVEMAIADFKAKHGGDAIAKDITVETADHQNKPDVANTKAAEMYDRLGVDAILDVPTSSAALKVADVAKEKKKLYFNISGATTDLTGKSCNRYTFHYAYDTYMLANGTGRTVTEQGAKNWYIVYPNYAFGQDMEKSFSTAVTGAGGTIVGKDATPFPNDNFSSFLLKAPTLNPKPDVLGTMQAGGDLVNLVKQYNEFKLREKGVGLSVGLMFLTDIHSLTPAALAGTTYTDAWYWNFDAENRAFADRFLKETGSRPTFAHAANYSAALQYLEAVQAAGTDDADAVVKQLEGKAVNDVFLRNGKIRAEDHRVIHDAYLAQVKPAAEVTEDWDYVKILKTIPAAEAFRTPSADCKL</sequence>
<keyword evidence="5" id="KW-1185">Reference proteome</keyword>
<feature type="domain" description="Leucine-binding protein" evidence="3">
    <location>
        <begin position="36"/>
        <end position="379"/>
    </location>
</feature>
<dbReference type="SUPFAM" id="SSF53822">
    <property type="entry name" value="Periplasmic binding protein-like I"/>
    <property type="match status" value="1"/>
</dbReference>
<organism evidence="4 5">
    <name type="scientific">Asanoa siamensis</name>
    <dbReference type="NCBI Taxonomy" id="926357"/>
    <lineage>
        <taxon>Bacteria</taxon>
        <taxon>Bacillati</taxon>
        <taxon>Actinomycetota</taxon>
        <taxon>Actinomycetes</taxon>
        <taxon>Micromonosporales</taxon>
        <taxon>Micromonosporaceae</taxon>
        <taxon>Asanoa</taxon>
    </lineage>
</organism>
<dbReference type="InterPro" id="IPR028081">
    <property type="entry name" value="Leu-bd"/>
</dbReference>
<gene>
    <name evidence="4" type="ORF">Asi02nite_45710</name>
</gene>
<name>A0ABQ4CVK6_9ACTN</name>